<feature type="compositionally biased region" description="Basic and acidic residues" evidence="1">
    <location>
        <begin position="314"/>
        <end position="326"/>
    </location>
</feature>
<comment type="caution">
    <text evidence="2">The sequence shown here is derived from an EMBL/GenBank/DDBJ whole genome shotgun (WGS) entry which is preliminary data.</text>
</comment>
<keyword evidence="3" id="KW-1185">Reference proteome</keyword>
<evidence type="ECO:0000313" key="3">
    <source>
        <dbReference type="Proteomes" id="UP000712045"/>
    </source>
</evidence>
<accession>A0ABS2HWN9</accession>
<reference evidence="2 3" key="1">
    <citation type="submission" date="2021-02" db="EMBL/GenBank/DDBJ databases">
        <title>Genome Streptomyces sp. RHZ10.</title>
        <authorList>
            <person name="Besaury L."/>
        </authorList>
    </citation>
    <scope>NUCLEOTIDE SEQUENCE [LARGE SCALE GENOMIC DNA]</scope>
    <source>
        <strain evidence="2 3">RHZ10</strain>
    </source>
</reference>
<evidence type="ECO:0008006" key="4">
    <source>
        <dbReference type="Google" id="ProtNLM"/>
    </source>
</evidence>
<dbReference type="Proteomes" id="UP000712045">
    <property type="component" value="Unassembled WGS sequence"/>
</dbReference>
<name>A0ABS2HWN9_9ACTN</name>
<feature type="compositionally biased region" description="Acidic residues" evidence="1">
    <location>
        <begin position="146"/>
        <end position="155"/>
    </location>
</feature>
<sequence length="349" mass="39356">MDHHSGKSSDHLTINVTRRDDPVSEVTEADAFASVRKYPNIVVRGPLFGLAEQRRGDRPRWRLLGELDTGFPQMARDELNSHLWFKAKDDTEDRTVRRSLLEAVARLETDPVNEVTADGVRYRIVRADEFTRIGDGRLEPPRATDPDDDGWDLDAPDPPSRSKGFVVDHAAAVGLTEGIDRAGLLRLAYTAERFPGDVRADSRRAVTTHPGVVLLPTTFRVVESKELSWSMVTGQYSTPQGARRALVHHLTRPVPQLPDLPDMPELPAWMKVDEKEQAVNERAAKKFMARRRPNELVLRGRRFQVVRVERVMRIGPDGPERPRPSDVDDYGPSKIQPTMDEHGVVTYGD</sequence>
<gene>
    <name evidence="2" type="ORF">JS521_16500</name>
</gene>
<proteinExistence type="predicted"/>
<evidence type="ECO:0000313" key="2">
    <source>
        <dbReference type="EMBL" id="MBM7055436.1"/>
    </source>
</evidence>
<feature type="compositionally biased region" description="Basic and acidic residues" evidence="1">
    <location>
        <begin position="135"/>
        <end position="145"/>
    </location>
</feature>
<dbReference type="Pfam" id="PF19379">
    <property type="entry name" value="DUF5954"/>
    <property type="match status" value="1"/>
</dbReference>
<dbReference type="InterPro" id="IPR045998">
    <property type="entry name" value="DUF5954"/>
</dbReference>
<feature type="region of interest" description="Disordered" evidence="1">
    <location>
        <begin position="135"/>
        <end position="163"/>
    </location>
</feature>
<organism evidence="2 3">
    <name type="scientific">Streptomyces durocortorensis</name>
    <dbReference type="NCBI Taxonomy" id="2811104"/>
    <lineage>
        <taxon>Bacteria</taxon>
        <taxon>Bacillati</taxon>
        <taxon>Actinomycetota</taxon>
        <taxon>Actinomycetes</taxon>
        <taxon>Kitasatosporales</taxon>
        <taxon>Streptomycetaceae</taxon>
        <taxon>Streptomyces</taxon>
    </lineage>
</organism>
<dbReference type="RefSeq" id="WP_205083749.1">
    <property type="nucleotide sequence ID" value="NZ_JAFEUF010000074.1"/>
</dbReference>
<evidence type="ECO:0000256" key="1">
    <source>
        <dbReference type="SAM" id="MobiDB-lite"/>
    </source>
</evidence>
<dbReference type="EMBL" id="JAFEUF010000074">
    <property type="protein sequence ID" value="MBM7055436.1"/>
    <property type="molecule type" value="Genomic_DNA"/>
</dbReference>
<protein>
    <recommendedName>
        <fullName evidence="4">LigA protein</fullName>
    </recommendedName>
</protein>
<feature type="region of interest" description="Disordered" evidence="1">
    <location>
        <begin position="314"/>
        <end position="349"/>
    </location>
</feature>